<name>A0A3B0SWR9_9ZZZZ</name>
<evidence type="ECO:0008006" key="2">
    <source>
        <dbReference type="Google" id="ProtNLM"/>
    </source>
</evidence>
<evidence type="ECO:0000313" key="1">
    <source>
        <dbReference type="EMBL" id="VAW08433.1"/>
    </source>
</evidence>
<accession>A0A3B0SWR9</accession>
<reference evidence="1" key="1">
    <citation type="submission" date="2018-06" db="EMBL/GenBank/DDBJ databases">
        <authorList>
            <person name="Zhirakovskaya E."/>
        </authorList>
    </citation>
    <scope>NUCLEOTIDE SEQUENCE</scope>
</reference>
<dbReference type="EMBL" id="UOEK01000463">
    <property type="protein sequence ID" value="VAW08433.1"/>
    <property type="molecule type" value="Genomic_DNA"/>
</dbReference>
<sequence>MYLIRRTYTVKPGEARKAASLISAIGKAYEEAGTRSESRVYFNSGTTPGEKNTVVMEWVDDSLQTPYRSGRTPVEGLEDIGPQLRGLTLDSTIEFWELMTDDKLL</sequence>
<proteinExistence type="predicted"/>
<gene>
    <name evidence="1" type="ORF">MNBD_ACTINO02-2327</name>
</gene>
<protein>
    <recommendedName>
        <fullName evidence="2">ABM domain-containing protein</fullName>
    </recommendedName>
</protein>
<dbReference type="AlphaFoldDB" id="A0A3B0SWR9"/>
<organism evidence="1">
    <name type="scientific">hydrothermal vent metagenome</name>
    <dbReference type="NCBI Taxonomy" id="652676"/>
    <lineage>
        <taxon>unclassified sequences</taxon>
        <taxon>metagenomes</taxon>
        <taxon>ecological metagenomes</taxon>
    </lineage>
</organism>